<evidence type="ECO:0000256" key="4">
    <source>
        <dbReference type="ARBA" id="ARBA00005975"/>
    </source>
</evidence>
<feature type="domain" description="LITAF" evidence="9">
    <location>
        <begin position="53"/>
        <end position="136"/>
    </location>
</feature>
<evidence type="ECO:0000313" key="10">
    <source>
        <dbReference type="EMBL" id="CAJ0598320.1"/>
    </source>
</evidence>
<dbReference type="InterPro" id="IPR037519">
    <property type="entry name" value="LITAF_fam"/>
</dbReference>
<evidence type="ECO:0000313" key="11">
    <source>
        <dbReference type="Proteomes" id="UP001176961"/>
    </source>
</evidence>
<dbReference type="GO" id="GO:0005765">
    <property type="term" value="C:lysosomal membrane"/>
    <property type="evidence" value="ECO:0007669"/>
    <property type="project" value="UniProtKB-SubCell"/>
</dbReference>
<keyword evidence="8" id="KW-0812">Transmembrane</keyword>
<dbReference type="PROSITE" id="PS51837">
    <property type="entry name" value="LITAF"/>
    <property type="match status" value="1"/>
</dbReference>
<accession>A0AA36GUB7</accession>
<keyword evidence="8" id="KW-1133">Transmembrane helix</keyword>
<sequence length="137" mass="15174">MCEPPPAYETLNKSSYPRTPTAPILTPCQPSPSVYCVPYSTMEQPGNSSFPGPPPNPAFVTITFGGDAVCMVCPHCNQQIITRISPRPGAFAYFLCVIMILFGCWLCCFIPFCIEGCQDTEHRCPNCDRVLGIYRRI</sequence>
<keyword evidence="11" id="KW-1185">Reference proteome</keyword>
<evidence type="ECO:0000259" key="9">
    <source>
        <dbReference type="PROSITE" id="PS51837"/>
    </source>
</evidence>
<protein>
    <recommendedName>
        <fullName evidence="9">LITAF domain-containing protein</fullName>
    </recommendedName>
</protein>
<reference evidence="10" key="1">
    <citation type="submission" date="2023-07" db="EMBL/GenBank/DDBJ databases">
        <authorList>
            <consortium name="CYATHOMIX"/>
        </authorList>
    </citation>
    <scope>NUCLEOTIDE SEQUENCE</scope>
    <source>
        <strain evidence="10">N/A</strain>
    </source>
</reference>
<keyword evidence="7 8" id="KW-0472">Membrane</keyword>
<evidence type="ECO:0000256" key="7">
    <source>
        <dbReference type="ARBA" id="ARBA00023136"/>
    </source>
</evidence>
<evidence type="ECO:0000256" key="6">
    <source>
        <dbReference type="ARBA" id="ARBA00022833"/>
    </source>
</evidence>
<proteinExistence type="inferred from homology"/>
<dbReference type="InterPro" id="IPR006629">
    <property type="entry name" value="LITAF"/>
</dbReference>
<dbReference type="PANTHER" id="PTHR23292">
    <property type="entry name" value="LIPOPOLYSACCHARIDE-INDUCED TUMOR NECROSIS FACTOR-ALPHA FACTOR"/>
    <property type="match status" value="1"/>
</dbReference>
<comment type="subcellular location">
    <subcellularLocation>
        <location evidence="2">Endosome membrane</location>
        <topology evidence="2">Peripheral membrane protein</topology>
    </subcellularLocation>
    <subcellularLocation>
        <location evidence="1">Late endosome membrane</location>
    </subcellularLocation>
    <subcellularLocation>
        <location evidence="3">Lysosome membrane</location>
        <topology evidence="3">Peripheral membrane protein</topology>
        <orientation evidence="3">Cytoplasmic side</orientation>
    </subcellularLocation>
</comment>
<keyword evidence="5" id="KW-0479">Metal-binding</keyword>
<gene>
    <name evidence="10" type="ORF">CYNAS_LOCUS10303</name>
</gene>
<keyword evidence="6" id="KW-0862">Zinc</keyword>
<dbReference type="Proteomes" id="UP001176961">
    <property type="component" value="Unassembled WGS sequence"/>
</dbReference>
<dbReference type="GO" id="GO:0031902">
    <property type="term" value="C:late endosome membrane"/>
    <property type="evidence" value="ECO:0007669"/>
    <property type="project" value="UniProtKB-SubCell"/>
</dbReference>
<dbReference type="PANTHER" id="PTHR23292:SF6">
    <property type="entry name" value="FI16602P1-RELATED"/>
    <property type="match status" value="1"/>
</dbReference>
<evidence type="ECO:0000256" key="2">
    <source>
        <dbReference type="ARBA" id="ARBA00004481"/>
    </source>
</evidence>
<evidence type="ECO:0000256" key="1">
    <source>
        <dbReference type="ARBA" id="ARBA00004414"/>
    </source>
</evidence>
<dbReference type="SMART" id="SM00714">
    <property type="entry name" value="LITAF"/>
    <property type="match status" value="1"/>
</dbReference>
<dbReference type="GO" id="GO:0008270">
    <property type="term" value="F:zinc ion binding"/>
    <property type="evidence" value="ECO:0007669"/>
    <property type="project" value="TreeGrafter"/>
</dbReference>
<evidence type="ECO:0000256" key="5">
    <source>
        <dbReference type="ARBA" id="ARBA00022723"/>
    </source>
</evidence>
<name>A0AA36GUB7_CYLNA</name>
<dbReference type="EMBL" id="CATQJL010000223">
    <property type="protein sequence ID" value="CAJ0598320.1"/>
    <property type="molecule type" value="Genomic_DNA"/>
</dbReference>
<dbReference type="Pfam" id="PF10601">
    <property type="entry name" value="zf-LITAF-like"/>
    <property type="match status" value="1"/>
</dbReference>
<organism evidence="10 11">
    <name type="scientific">Cylicocyclus nassatus</name>
    <name type="common">Nematode worm</name>
    <dbReference type="NCBI Taxonomy" id="53992"/>
    <lineage>
        <taxon>Eukaryota</taxon>
        <taxon>Metazoa</taxon>
        <taxon>Ecdysozoa</taxon>
        <taxon>Nematoda</taxon>
        <taxon>Chromadorea</taxon>
        <taxon>Rhabditida</taxon>
        <taxon>Rhabditina</taxon>
        <taxon>Rhabditomorpha</taxon>
        <taxon>Strongyloidea</taxon>
        <taxon>Strongylidae</taxon>
        <taxon>Cylicocyclus</taxon>
    </lineage>
</organism>
<evidence type="ECO:0000256" key="8">
    <source>
        <dbReference type="SAM" id="Phobius"/>
    </source>
</evidence>
<comment type="caution">
    <text evidence="10">The sequence shown here is derived from an EMBL/GenBank/DDBJ whole genome shotgun (WGS) entry which is preliminary data.</text>
</comment>
<comment type="similarity">
    <text evidence="4">Belongs to the CDIP1/LITAF family.</text>
</comment>
<feature type="transmembrane region" description="Helical" evidence="8">
    <location>
        <begin position="90"/>
        <end position="112"/>
    </location>
</feature>
<evidence type="ECO:0000256" key="3">
    <source>
        <dbReference type="ARBA" id="ARBA00004630"/>
    </source>
</evidence>
<dbReference type="AlphaFoldDB" id="A0AA36GUB7"/>